<gene>
    <name evidence="1" type="ORF">FZEAL_9380</name>
</gene>
<keyword evidence="2" id="KW-1185">Reference proteome</keyword>
<dbReference type="Proteomes" id="UP000635477">
    <property type="component" value="Unassembled WGS sequence"/>
</dbReference>
<evidence type="ECO:0000313" key="2">
    <source>
        <dbReference type="Proteomes" id="UP000635477"/>
    </source>
</evidence>
<comment type="caution">
    <text evidence="1">The sequence shown here is derived from an EMBL/GenBank/DDBJ whole genome shotgun (WGS) entry which is preliminary data.</text>
</comment>
<name>A0A8H4UB88_9HYPO</name>
<protein>
    <submittedName>
        <fullName evidence="1">Uncharacterized protein</fullName>
    </submittedName>
</protein>
<dbReference type="AlphaFoldDB" id="A0A8H4UB88"/>
<sequence>MEGIAITHACSTFTTASIPDFEPGVCVVQICTVPGNYLYDPFLGRHVVRFHVLGHFLSPLVLPEDWLRLSISDPRYHTNLRYGARHVEARYDNVNVQQSPALLMDEFLNGIKLMANKVQSYCEAGYHSSLAIIVCGPTSLRQDVIRELPCPLTVDTELQLLTLEEIRRFIKWDIGVTFMTPSMVCDGWVINQSLGNSQFLGNMDKASCWEMMLGRIGRNLAPLYKDQANDELLGPNSAINQEGRSLISFANTVLARKVLGVISKTCDASCSIAPQAPVFNLHKCLDDWVRLCGDRLGAPLMHFWAHMQLLGPAKAHSIDTPVARLTQAQLLILLAPAALTAQGLMGPVDQLFGTEHRMAWRSLNAHIDQVISGSAHRLAMENLAELLLSTGVHPIHDAYPDPLKLSQPTWSTEDERNVLKAIADLFPPTPRGVSAPGSMLLVRYIWGILQHVYRNSPDKKAAIDARISIFQNVVKTIRVYLMEELLEVPAVALAAFDFVKSLGLQPNVTLLHAREVANIVDTLGTELFWDSIESRRSYHS</sequence>
<dbReference type="OrthoDB" id="3000060at2759"/>
<organism evidence="1 2">
    <name type="scientific">Fusarium zealandicum</name>
    <dbReference type="NCBI Taxonomy" id="1053134"/>
    <lineage>
        <taxon>Eukaryota</taxon>
        <taxon>Fungi</taxon>
        <taxon>Dikarya</taxon>
        <taxon>Ascomycota</taxon>
        <taxon>Pezizomycotina</taxon>
        <taxon>Sordariomycetes</taxon>
        <taxon>Hypocreomycetidae</taxon>
        <taxon>Hypocreales</taxon>
        <taxon>Nectriaceae</taxon>
        <taxon>Fusarium</taxon>
        <taxon>Fusarium staphyleae species complex</taxon>
    </lineage>
</organism>
<reference evidence="1" key="1">
    <citation type="journal article" date="2020" name="BMC Genomics">
        <title>Correction to: Identification and distribution of gene clusters required for synthesis of sphingolipid metabolism inhibitors in diverse species of the filamentous fungus Fusarium.</title>
        <authorList>
            <person name="Kim H.S."/>
            <person name="Lohmar J.M."/>
            <person name="Busman M."/>
            <person name="Brown D.W."/>
            <person name="Naumann T.A."/>
            <person name="Divon H.H."/>
            <person name="Lysoe E."/>
            <person name="Uhlig S."/>
            <person name="Proctor R.H."/>
        </authorList>
    </citation>
    <scope>NUCLEOTIDE SEQUENCE</scope>
    <source>
        <strain evidence="1">NRRL 22465</strain>
    </source>
</reference>
<reference evidence="1" key="2">
    <citation type="submission" date="2020-05" db="EMBL/GenBank/DDBJ databases">
        <authorList>
            <person name="Kim H.-S."/>
            <person name="Proctor R.H."/>
            <person name="Brown D.W."/>
        </authorList>
    </citation>
    <scope>NUCLEOTIDE SEQUENCE</scope>
    <source>
        <strain evidence="1">NRRL 22465</strain>
    </source>
</reference>
<evidence type="ECO:0000313" key="1">
    <source>
        <dbReference type="EMBL" id="KAF4973236.1"/>
    </source>
</evidence>
<proteinExistence type="predicted"/>
<accession>A0A8H4UB88</accession>
<dbReference type="EMBL" id="JABEYC010000866">
    <property type="protein sequence ID" value="KAF4973236.1"/>
    <property type="molecule type" value="Genomic_DNA"/>
</dbReference>